<feature type="domain" description="GntR C-terminal" evidence="4">
    <location>
        <begin position="4"/>
        <end position="68"/>
    </location>
</feature>
<keyword evidence="2" id="KW-0238">DNA-binding</keyword>
<evidence type="ECO:0000256" key="2">
    <source>
        <dbReference type="ARBA" id="ARBA00023125"/>
    </source>
</evidence>
<keyword evidence="6" id="KW-1185">Reference proteome</keyword>
<comment type="caution">
    <text evidence="5">The sequence shown here is derived from an EMBL/GenBank/DDBJ whole genome shotgun (WGS) entry which is preliminary data.</text>
</comment>
<keyword evidence="3" id="KW-0804">Transcription</keyword>
<name>A0ABU9G113_9VIBR</name>
<dbReference type="RefSeq" id="WP_341636273.1">
    <property type="nucleotide sequence ID" value="NZ_JBANDX010000332.1"/>
</dbReference>
<dbReference type="Pfam" id="PF07729">
    <property type="entry name" value="FCD"/>
    <property type="match status" value="1"/>
</dbReference>
<proteinExistence type="predicted"/>
<protein>
    <submittedName>
        <fullName evidence="5">FCD domain-containing protein</fullName>
    </submittedName>
</protein>
<dbReference type="Gene3D" id="1.20.120.530">
    <property type="entry name" value="GntR ligand-binding domain-like"/>
    <property type="match status" value="1"/>
</dbReference>
<dbReference type="InterPro" id="IPR011711">
    <property type="entry name" value="GntR_C"/>
</dbReference>
<evidence type="ECO:0000259" key="4">
    <source>
        <dbReference type="Pfam" id="PF07729"/>
    </source>
</evidence>
<evidence type="ECO:0000256" key="3">
    <source>
        <dbReference type="ARBA" id="ARBA00023163"/>
    </source>
</evidence>
<feature type="non-terminal residue" evidence="5">
    <location>
        <position position="70"/>
    </location>
</feature>
<sequence>ISAYFAALRGTDEDFALIKACQDTIHGAQDKCDIEAESAAVMAFLIALQEAAHKVVLLHIVRSVAPLLEQ</sequence>
<accession>A0ABU9G113</accession>
<dbReference type="EMBL" id="JBANDX010000332">
    <property type="protein sequence ID" value="MEL0611458.1"/>
    <property type="molecule type" value="Genomic_DNA"/>
</dbReference>
<reference evidence="5 6" key="1">
    <citation type="submission" date="2024-02" db="EMBL/GenBank/DDBJ databases">
        <title>Bacteria isolated from the canopy kelp, Nereocystis luetkeana.</title>
        <authorList>
            <person name="Pfister C.A."/>
            <person name="Younker I.T."/>
            <person name="Light S.H."/>
        </authorList>
    </citation>
    <scope>NUCLEOTIDE SEQUENCE [LARGE SCALE GENOMIC DNA]</scope>
    <source>
        <strain evidence="5 6">TI.1.15</strain>
    </source>
</reference>
<feature type="non-terminal residue" evidence="5">
    <location>
        <position position="1"/>
    </location>
</feature>
<dbReference type="InterPro" id="IPR008920">
    <property type="entry name" value="TF_FadR/GntR_C"/>
</dbReference>
<evidence type="ECO:0000313" key="5">
    <source>
        <dbReference type="EMBL" id="MEL0611458.1"/>
    </source>
</evidence>
<organism evidence="5 6">
    <name type="scientific">Vibrio echinoideorum</name>
    <dbReference type="NCBI Taxonomy" id="2100116"/>
    <lineage>
        <taxon>Bacteria</taxon>
        <taxon>Pseudomonadati</taxon>
        <taxon>Pseudomonadota</taxon>
        <taxon>Gammaproteobacteria</taxon>
        <taxon>Vibrionales</taxon>
        <taxon>Vibrionaceae</taxon>
        <taxon>Vibrio</taxon>
    </lineage>
</organism>
<evidence type="ECO:0000313" key="6">
    <source>
        <dbReference type="Proteomes" id="UP001377160"/>
    </source>
</evidence>
<dbReference type="SUPFAM" id="SSF48008">
    <property type="entry name" value="GntR ligand-binding domain-like"/>
    <property type="match status" value="1"/>
</dbReference>
<evidence type="ECO:0000256" key="1">
    <source>
        <dbReference type="ARBA" id="ARBA00023015"/>
    </source>
</evidence>
<gene>
    <name evidence="5" type="ORF">V8Z71_24740</name>
</gene>
<dbReference type="Proteomes" id="UP001377160">
    <property type="component" value="Unassembled WGS sequence"/>
</dbReference>
<keyword evidence="1" id="KW-0805">Transcription regulation</keyword>